<protein>
    <submittedName>
        <fullName evidence="4">9849_t:CDS:1</fullName>
    </submittedName>
</protein>
<sequence>GGNPQHTLYYTPIGRQQESSIADWTAYAYDENRDNQLNSSEAVALQHQRMVNSLSPTPTSSESIRQGTPMSIVPTQRLSIQDVDMSLQTATLPQRSMPVVESMFADSNDSMDIDMDSQEFNDQVVRVTEQLNKFSKRLSAVSSQITAELSDIESMNDEDDVSDEHGFPTEIILEQSNVKGKGTIRIEDNLIEFTQENNGDADEENDEDNTSIHSDDTQMTETPVTHPTTINTTIPPSSSPHQSSSLKPPPINNNRIIMEPGQLQNLIDALTNGLNNIQFQAPAINIPPQEQNVMIYDVRFTEGITNPRKFLDELSRRFDANMVNNFARRVELLCSFVPETVAHWANTWRQAHNANGRWRLDGNIPESFYHQFVQKYMTPQLRTSLYTEYQKLELKKGQTIDKFIQGLPKSMKTIVYQQGAPDTLNAAIQRAENAQLAQSFDDGDNNKDANKNMLLIVEKLEELSKKVAENPSSNPPAVYTAGRMPVSNQGMPKRTRNNNNNFNRSYRSNNNYNNNNQFGGRNRSGNVRCYNCGKPGHIKRWCQEPTCDNCGGTRELSGNPPLLRLQGHDARRSGPLEIIAELGGVQRNVVIDTGAEINVIARDFVWQNGWKNMVKEQKNEILGISNQVIKSDGKLVLEVSIKGATVPVEFLVVPVTNIYAILGIEFVKAHDVELKFNKDESYMKWRPKKNEDLRQ</sequence>
<feature type="compositionally biased region" description="Acidic residues" evidence="2">
    <location>
        <begin position="199"/>
        <end position="209"/>
    </location>
</feature>
<feature type="non-terminal residue" evidence="4">
    <location>
        <position position="695"/>
    </location>
</feature>
<gene>
    <name evidence="4" type="ORF">POCULU_LOCUS9682</name>
</gene>
<evidence type="ECO:0000256" key="1">
    <source>
        <dbReference type="PROSITE-ProRule" id="PRU00047"/>
    </source>
</evidence>
<feature type="compositionally biased region" description="Low complexity" evidence="2">
    <location>
        <begin position="217"/>
        <end position="246"/>
    </location>
</feature>
<keyword evidence="1" id="KW-0863">Zinc-finger</keyword>
<name>A0A9N9H3F1_9GLOM</name>
<feature type="region of interest" description="Disordered" evidence="2">
    <location>
        <begin position="195"/>
        <end position="254"/>
    </location>
</feature>
<dbReference type="GO" id="GO:0003676">
    <property type="term" value="F:nucleic acid binding"/>
    <property type="evidence" value="ECO:0007669"/>
    <property type="project" value="InterPro"/>
</dbReference>
<feature type="compositionally biased region" description="Low complexity" evidence="2">
    <location>
        <begin position="497"/>
        <end position="519"/>
    </location>
</feature>
<feature type="domain" description="CCHC-type" evidence="3">
    <location>
        <begin position="528"/>
        <end position="544"/>
    </location>
</feature>
<evidence type="ECO:0000259" key="3">
    <source>
        <dbReference type="PROSITE" id="PS50158"/>
    </source>
</evidence>
<keyword evidence="5" id="KW-1185">Reference proteome</keyword>
<dbReference type="GO" id="GO:0008270">
    <property type="term" value="F:zinc ion binding"/>
    <property type="evidence" value="ECO:0007669"/>
    <property type="project" value="UniProtKB-KW"/>
</dbReference>
<feature type="non-terminal residue" evidence="4">
    <location>
        <position position="1"/>
    </location>
</feature>
<organism evidence="4 5">
    <name type="scientific">Paraglomus occultum</name>
    <dbReference type="NCBI Taxonomy" id="144539"/>
    <lineage>
        <taxon>Eukaryota</taxon>
        <taxon>Fungi</taxon>
        <taxon>Fungi incertae sedis</taxon>
        <taxon>Mucoromycota</taxon>
        <taxon>Glomeromycotina</taxon>
        <taxon>Glomeromycetes</taxon>
        <taxon>Paraglomerales</taxon>
        <taxon>Paraglomeraceae</taxon>
        <taxon>Paraglomus</taxon>
    </lineage>
</organism>
<evidence type="ECO:0000313" key="4">
    <source>
        <dbReference type="EMBL" id="CAG8645933.1"/>
    </source>
</evidence>
<dbReference type="Pfam" id="PF13650">
    <property type="entry name" value="Asp_protease_2"/>
    <property type="match status" value="1"/>
</dbReference>
<evidence type="ECO:0000313" key="5">
    <source>
        <dbReference type="Proteomes" id="UP000789572"/>
    </source>
</evidence>
<evidence type="ECO:0000256" key="2">
    <source>
        <dbReference type="SAM" id="MobiDB-lite"/>
    </source>
</evidence>
<accession>A0A9N9H3F1</accession>
<dbReference type="InterPro" id="IPR001878">
    <property type="entry name" value="Znf_CCHC"/>
</dbReference>
<dbReference type="EMBL" id="CAJVPJ010003889">
    <property type="protein sequence ID" value="CAG8645933.1"/>
    <property type="molecule type" value="Genomic_DNA"/>
</dbReference>
<dbReference type="InterPro" id="IPR021109">
    <property type="entry name" value="Peptidase_aspartic_dom_sf"/>
</dbReference>
<keyword evidence="1" id="KW-0479">Metal-binding</keyword>
<dbReference type="SUPFAM" id="SSF50630">
    <property type="entry name" value="Acid proteases"/>
    <property type="match status" value="1"/>
</dbReference>
<dbReference type="AlphaFoldDB" id="A0A9N9H3F1"/>
<feature type="region of interest" description="Disordered" evidence="2">
    <location>
        <begin position="467"/>
        <end position="519"/>
    </location>
</feature>
<dbReference type="OrthoDB" id="3863715at2759"/>
<dbReference type="InterPro" id="IPR036875">
    <property type="entry name" value="Znf_CCHC_sf"/>
</dbReference>
<dbReference type="CDD" id="cd00303">
    <property type="entry name" value="retropepsin_like"/>
    <property type="match status" value="1"/>
</dbReference>
<keyword evidence="1" id="KW-0862">Zinc</keyword>
<comment type="caution">
    <text evidence="4">The sequence shown here is derived from an EMBL/GenBank/DDBJ whole genome shotgun (WGS) entry which is preliminary data.</text>
</comment>
<proteinExistence type="predicted"/>
<dbReference type="Gene3D" id="2.40.70.10">
    <property type="entry name" value="Acid Proteases"/>
    <property type="match status" value="1"/>
</dbReference>
<dbReference type="SMART" id="SM00343">
    <property type="entry name" value="ZnF_C2HC"/>
    <property type="match status" value="1"/>
</dbReference>
<reference evidence="4" key="1">
    <citation type="submission" date="2021-06" db="EMBL/GenBank/DDBJ databases">
        <authorList>
            <person name="Kallberg Y."/>
            <person name="Tangrot J."/>
            <person name="Rosling A."/>
        </authorList>
    </citation>
    <scope>NUCLEOTIDE SEQUENCE</scope>
    <source>
        <strain evidence="4">IA702</strain>
    </source>
</reference>
<dbReference type="SUPFAM" id="SSF57756">
    <property type="entry name" value="Retrovirus zinc finger-like domains"/>
    <property type="match status" value="1"/>
</dbReference>
<dbReference type="Gene3D" id="4.10.60.10">
    <property type="entry name" value="Zinc finger, CCHC-type"/>
    <property type="match status" value="1"/>
</dbReference>
<dbReference type="Proteomes" id="UP000789572">
    <property type="component" value="Unassembled WGS sequence"/>
</dbReference>
<dbReference type="PROSITE" id="PS50158">
    <property type="entry name" value="ZF_CCHC"/>
    <property type="match status" value="1"/>
</dbReference>
<dbReference type="Pfam" id="PF00098">
    <property type="entry name" value="zf-CCHC"/>
    <property type="match status" value="1"/>
</dbReference>